<gene>
    <name evidence="13" type="ORF">IAC72_02990</name>
</gene>
<sequence length="327" mass="35777">MSEKIPLPAEGQIKTEYPLSEALRIKKQRLDCELKRNLETRQRLAVVAGPCSADDEEAVLQYCGRLAELQKQYSPLLIVARVYTCKPHSNGEGYQGLCITPHGVADLPQGLRCSRRLMLNVLKEGLPVADELLYPQLYRYFDDLVSYAFLGARSSEDSFHRGVASGLDILCGVKNSTGGRVESAVQSLYAVCKPNVFPFDGCQVQTDGCKYAHVVLRGGMDRQGYFSNMDGASTAKARQLLENQGLCNFIMTDLSHANSGKVAKNQLENAKIAAADKNVNGVMAESYLMGGSGDGFGVSKTDECLSWDDTRRMLDILAEGFLARTPA</sequence>
<keyword evidence="6 13" id="KW-0808">Transferase</keyword>
<comment type="catalytic activity">
    <reaction evidence="11">
        <text>D-erythrose 4-phosphate + phosphoenolpyruvate + H2O = 7-phospho-2-dehydro-3-deoxy-D-arabino-heptonate + phosphate</text>
        <dbReference type="Rhea" id="RHEA:14717"/>
        <dbReference type="ChEBI" id="CHEBI:15377"/>
        <dbReference type="ChEBI" id="CHEBI:16897"/>
        <dbReference type="ChEBI" id="CHEBI:43474"/>
        <dbReference type="ChEBI" id="CHEBI:58394"/>
        <dbReference type="ChEBI" id="CHEBI:58702"/>
        <dbReference type="EC" id="2.5.1.54"/>
    </reaction>
</comment>
<accession>A0A9D1MWT7</accession>
<dbReference type="AlphaFoldDB" id="A0A9D1MWT7"/>
<dbReference type="EC" id="2.5.1.54" evidence="4"/>
<dbReference type="GO" id="GO:0003849">
    <property type="term" value="F:3-deoxy-7-phosphoheptulonate synthase activity"/>
    <property type="evidence" value="ECO:0007669"/>
    <property type="project" value="UniProtKB-EC"/>
</dbReference>
<keyword evidence="7" id="KW-0057">Aromatic amino acid biosynthesis</keyword>
<dbReference type="PANTHER" id="PTHR21225:SF12">
    <property type="entry name" value="PHOSPHO-2-DEHYDRO-3-DEOXYHEPTONATE ALDOLASE, TYROSINE-INHIBITED"/>
    <property type="match status" value="1"/>
</dbReference>
<dbReference type="InterPro" id="IPR013785">
    <property type="entry name" value="Aldolase_TIM"/>
</dbReference>
<evidence type="ECO:0000256" key="2">
    <source>
        <dbReference type="ARBA" id="ARBA00004688"/>
    </source>
</evidence>
<evidence type="ECO:0000256" key="3">
    <source>
        <dbReference type="ARBA" id="ARBA00007985"/>
    </source>
</evidence>
<comment type="similarity">
    <text evidence="3">Belongs to the class-I DAHP synthase family.</text>
</comment>
<dbReference type="Proteomes" id="UP000886852">
    <property type="component" value="Unassembled WGS sequence"/>
</dbReference>
<evidence type="ECO:0000256" key="10">
    <source>
        <dbReference type="ARBA" id="ARBA00032193"/>
    </source>
</evidence>
<organism evidence="13 14">
    <name type="scientific">Candidatus Fimimonas merdipullorum</name>
    <dbReference type="NCBI Taxonomy" id="2840822"/>
    <lineage>
        <taxon>Bacteria</taxon>
        <taxon>Pseudomonadati</taxon>
        <taxon>Myxococcota</taxon>
        <taxon>Myxococcia</taxon>
        <taxon>Myxococcales</taxon>
        <taxon>Cystobacterineae</taxon>
        <taxon>Myxococcaceae</taxon>
        <taxon>Myxococcaceae incertae sedis</taxon>
        <taxon>Candidatus Fimimonas</taxon>
    </lineage>
</organism>
<evidence type="ECO:0000256" key="4">
    <source>
        <dbReference type="ARBA" id="ARBA00012694"/>
    </source>
</evidence>
<evidence type="ECO:0000256" key="7">
    <source>
        <dbReference type="ARBA" id="ARBA00023141"/>
    </source>
</evidence>
<evidence type="ECO:0000256" key="6">
    <source>
        <dbReference type="ARBA" id="ARBA00022679"/>
    </source>
</evidence>
<dbReference type="GO" id="GO:0009073">
    <property type="term" value="P:aromatic amino acid family biosynthetic process"/>
    <property type="evidence" value="ECO:0007669"/>
    <property type="project" value="UniProtKB-KW"/>
</dbReference>
<evidence type="ECO:0000256" key="11">
    <source>
        <dbReference type="ARBA" id="ARBA00047508"/>
    </source>
</evidence>
<name>A0A9D1MWT7_9BACT</name>
<evidence type="ECO:0000259" key="12">
    <source>
        <dbReference type="Pfam" id="PF00793"/>
    </source>
</evidence>
<dbReference type="InterPro" id="IPR006219">
    <property type="entry name" value="DAHP_synth_1"/>
</dbReference>
<evidence type="ECO:0000256" key="1">
    <source>
        <dbReference type="ARBA" id="ARBA00003726"/>
    </source>
</evidence>
<dbReference type="InterPro" id="IPR006218">
    <property type="entry name" value="DAHP1/KDSA"/>
</dbReference>
<dbReference type="PANTHER" id="PTHR21225">
    <property type="entry name" value="PHOSPHO-2-DEHYDRO-3-DEOXYHEPTONATE ALDOLASE DAHP SYNTHETASE"/>
    <property type="match status" value="1"/>
</dbReference>
<dbReference type="SUPFAM" id="SSF51569">
    <property type="entry name" value="Aldolase"/>
    <property type="match status" value="1"/>
</dbReference>
<dbReference type="EMBL" id="DVOC01000054">
    <property type="protein sequence ID" value="HIU90962.1"/>
    <property type="molecule type" value="Genomic_DNA"/>
</dbReference>
<evidence type="ECO:0000256" key="9">
    <source>
        <dbReference type="ARBA" id="ARBA00031349"/>
    </source>
</evidence>
<dbReference type="Gene3D" id="3.20.20.70">
    <property type="entry name" value="Aldolase class I"/>
    <property type="match status" value="1"/>
</dbReference>
<keyword evidence="5" id="KW-0028">Amino-acid biosynthesis</keyword>
<evidence type="ECO:0000256" key="8">
    <source>
        <dbReference type="ARBA" id="ARBA00031111"/>
    </source>
</evidence>
<dbReference type="GO" id="GO:0005737">
    <property type="term" value="C:cytoplasm"/>
    <property type="evidence" value="ECO:0007669"/>
    <property type="project" value="TreeGrafter"/>
</dbReference>
<dbReference type="Pfam" id="PF00793">
    <property type="entry name" value="DAHP_synth_1"/>
    <property type="match status" value="1"/>
</dbReference>
<comment type="caution">
    <text evidence="13">The sequence shown here is derived from an EMBL/GenBank/DDBJ whole genome shotgun (WGS) entry which is preliminary data.</text>
</comment>
<dbReference type="NCBIfam" id="TIGR00034">
    <property type="entry name" value="aroFGH"/>
    <property type="match status" value="1"/>
</dbReference>
<evidence type="ECO:0000313" key="14">
    <source>
        <dbReference type="Proteomes" id="UP000886852"/>
    </source>
</evidence>
<evidence type="ECO:0000313" key="13">
    <source>
        <dbReference type="EMBL" id="HIU90962.1"/>
    </source>
</evidence>
<dbReference type="GO" id="GO:0008652">
    <property type="term" value="P:amino acid biosynthetic process"/>
    <property type="evidence" value="ECO:0007669"/>
    <property type="project" value="UniProtKB-KW"/>
</dbReference>
<evidence type="ECO:0000256" key="5">
    <source>
        <dbReference type="ARBA" id="ARBA00022605"/>
    </source>
</evidence>
<proteinExistence type="inferred from homology"/>
<feature type="domain" description="DAHP synthetase I/KDSA" evidence="12">
    <location>
        <begin position="42"/>
        <end position="311"/>
    </location>
</feature>
<comment type="function">
    <text evidence="1">Stereospecific condensation of phosphoenolpyruvate (PEP) and D-erythrose-4-phosphate (E4P) giving rise to 3-deoxy-D-arabino-heptulosonate-7-phosphate (DAHP).</text>
</comment>
<protein>
    <recommendedName>
        <fullName evidence="4">3-deoxy-7-phosphoheptulonate synthase</fullName>
        <ecNumber evidence="4">2.5.1.54</ecNumber>
    </recommendedName>
    <alternativeName>
        <fullName evidence="10">3-deoxy-D-arabino-heptulosonate 7-phosphate synthase</fullName>
    </alternativeName>
    <alternativeName>
        <fullName evidence="9">DAHP synthase</fullName>
    </alternativeName>
    <alternativeName>
        <fullName evidence="8">Phospho-2-keto-3-deoxyheptonate aldolase</fullName>
    </alternativeName>
</protein>
<reference evidence="13" key="2">
    <citation type="journal article" date="2021" name="PeerJ">
        <title>Extensive microbial diversity within the chicken gut microbiome revealed by metagenomics and culture.</title>
        <authorList>
            <person name="Gilroy R."/>
            <person name="Ravi A."/>
            <person name="Getino M."/>
            <person name="Pursley I."/>
            <person name="Horton D.L."/>
            <person name="Alikhan N.F."/>
            <person name="Baker D."/>
            <person name="Gharbi K."/>
            <person name="Hall N."/>
            <person name="Watson M."/>
            <person name="Adriaenssens E.M."/>
            <person name="Foster-Nyarko E."/>
            <person name="Jarju S."/>
            <person name="Secka A."/>
            <person name="Antonio M."/>
            <person name="Oren A."/>
            <person name="Chaudhuri R.R."/>
            <person name="La Ragione R."/>
            <person name="Hildebrand F."/>
            <person name="Pallen M.J."/>
        </authorList>
    </citation>
    <scope>NUCLEOTIDE SEQUENCE</scope>
    <source>
        <strain evidence="13">ChiHjej12B11-7776</strain>
    </source>
</reference>
<reference evidence="13" key="1">
    <citation type="submission" date="2020-10" db="EMBL/GenBank/DDBJ databases">
        <authorList>
            <person name="Gilroy R."/>
        </authorList>
    </citation>
    <scope>NUCLEOTIDE SEQUENCE</scope>
    <source>
        <strain evidence="13">ChiHjej12B11-7776</strain>
    </source>
</reference>
<comment type="pathway">
    <text evidence="2">Metabolic intermediate biosynthesis; chorismate biosynthesis; chorismate from D-erythrose 4-phosphate and phosphoenolpyruvate: step 1/7.</text>
</comment>